<dbReference type="AlphaFoldDB" id="A0A9D1MLC7"/>
<dbReference type="PANTHER" id="PTHR10146:SF14">
    <property type="entry name" value="PYRIDOXAL PHOSPHATE HOMEOSTASIS PROTEIN"/>
    <property type="match status" value="1"/>
</dbReference>
<dbReference type="EMBL" id="DVNJ01000001">
    <property type="protein sequence ID" value="HIU62217.1"/>
    <property type="molecule type" value="Genomic_DNA"/>
</dbReference>
<dbReference type="InterPro" id="IPR029066">
    <property type="entry name" value="PLP-binding_barrel"/>
</dbReference>
<dbReference type="CDD" id="cd00635">
    <property type="entry name" value="PLPDE_III_YBL036c_like"/>
    <property type="match status" value="1"/>
</dbReference>
<protein>
    <recommendedName>
        <fullName evidence="2">Pyridoxal phosphate homeostasis protein</fullName>
        <shortName evidence="2">PLP homeostasis protein</shortName>
    </recommendedName>
</protein>
<reference evidence="6" key="2">
    <citation type="journal article" date="2021" name="PeerJ">
        <title>Extensive microbial diversity within the chicken gut microbiome revealed by metagenomics and culture.</title>
        <authorList>
            <person name="Gilroy R."/>
            <person name="Ravi A."/>
            <person name="Getino M."/>
            <person name="Pursley I."/>
            <person name="Horton D.L."/>
            <person name="Alikhan N.F."/>
            <person name="Baker D."/>
            <person name="Gharbi K."/>
            <person name="Hall N."/>
            <person name="Watson M."/>
            <person name="Adriaenssens E.M."/>
            <person name="Foster-Nyarko E."/>
            <person name="Jarju S."/>
            <person name="Secka A."/>
            <person name="Antonio M."/>
            <person name="Oren A."/>
            <person name="Chaudhuri R.R."/>
            <person name="La Ragione R."/>
            <person name="Hildebrand F."/>
            <person name="Pallen M.J."/>
        </authorList>
    </citation>
    <scope>NUCLEOTIDE SEQUENCE</scope>
    <source>
        <strain evidence="6">9366</strain>
    </source>
</reference>
<feature type="domain" description="Alanine racemase N-terminal" evidence="5">
    <location>
        <begin position="16"/>
        <end position="229"/>
    </location>
</feature>
<dbReference type="Gene3D" id="3.20.20.10">
    <property type="entry name" value="Alanine racemase"/>
    <property type="match status" value="1"/>
</dbReference>
<evidence type="ECO:0000259" key="5">
    <source>
        <dbReference type="Pfam" id="PF01168"/>
    </source>
</evidence>
<dbReference type="GO" id="GO:0030170">
    <property type="term" value="F:pyridoxal phosphate binding"/>
    <property type="evidence" value="ECO:0007669"/>
    <property type="project" value="UniProtKB-UniRule"/>
</dbReference>
<evidence type="ECO:0000256" key="2">
    <source>
        <dbReference type="HAMAP-Rule" id="MF_02087"/>
    </source>
</evidence>
<name>A0A9D1MLC7_9FIRM</name>
<comment type="caution">
    <text evidence="6">The sequence shown here is derived from an EMBL/GenBank/DDBJ whole genome shotgun (WGS) entry which is preliminary data.</text>
</comment>
<dbReference type="InterPro" id="IPR011078">
    <property type="entry name" value="PyrdxlP_homeostasis"/>
</dbReference>
<dbReference type="PANTHER" id="PTHR10146">
    <property type="entry name" value="PROLINE SYNTHETASE CO-TRANSCRIBED BACTERIAL HOMOLOG PROTEIN"/>
    <property type="match status" value="1"/>
</dbReference>
<keyword evidence="1 2" id="KW-0663">Pyridoxal phosphate</keyword>
<comment type="function">
    <text evidence="2">Pyridoxal 5'-phosphate (PLP)-binding protein, which is involved in PLP homeostasis.</text>
</comment>
<evidence type="ECO:0000256" key="3">
    <source>
        <dbReference type="PIRSR" id="PIRSR004848-1"/>
    </source>
</evidence>
<dbReference type="NCBIfam" id="TIGR00044">
    <property type="entry name" value="YggS family pyridoxal phosphate-dependent enzyme"/>
    <property type="match status" value="1"/>
</dbReference>
<comment type="cofactor">
    <cofactor evidence="3">
        <name>pyridoxal 5'-phosphate</name>
        <dbReference type="ChEBI" id="CHEBI:597326"/>
    </cofactor>
</comment>
<organism evidence="6 7">
    <name type="scientific">Candidatus Caccalectryoclostridium excrementigallinarum</name>
    <dbReference type="NCBI Taxonomy" id="2840710"/>
    <lineage>
        <taxon>Bacteria</taxon>
        <taxon>Bacillati</taxon>
        <taxon>Bacillota</taxon>
        <taxon>Clostridia</taxon>
        <taxon>Christensenellales</taxon>
        <taxon>Christensenellaceae</taxon>
        <taxon>Christensenellaceae incertae sedis</taxon>
        <taxon>Candidatus Caccalectryoclostridium</taxon>
    </lineage>
</organism>
<accession>A0A9D1MLC7</accession>
<dbReference type="InterPro" id="IPR001608">
    <property type="entry name" value="Ala_racemase_N"/>
</dbReference>
<dbReference type="Proteomes" id="UP000824145">
    <property type="component" value="Unassembled WGS sequence"/>
</dbReference>
<sequence length="241" mass="27363">MSLSLQEIKKNILVCRENVERALKAAGRTDEVTMVAAVKTQSKELIEQVVRSGLISDIGDNRVQELLANYDPDLKVRRHFIGRLQTNKVKYIADKVCLIHSLDRDELAYEIDRQARKRSLVMNCLVEVNMGSEISKGGVPPEEALGFAESVKKYANVRVRGLMSVMPNLDDRERLIALYEDLRTLYEDMRSRFEGIDTLSCGMTGDYEIAVRYGGSNMIRPGRILFGERVYTEQKNGQTQL</sequence>
<evidence type="ECO:0000313" key="6">
    <source>
        <dbReference type="EMBL" id="HIU62217.1"/>
    </source>
</evidence>
<evidence type="ECO:0000256" key="4">
    <source>
        <dbReference type="RuleBase" id="RU004514"/>
    </source>
</evidence>
<proteinExistence type="inferred from homology"/>
<dbReference type="PIRSF" id="PIRSF004848">
    <property type="entry name" value="YBL036c_PLPDEIII"/>
    <property type="match status" value="1"/>
</dbReference>
<reference evidence="6" key="1">
    <citation type="submission" date="2020-10" db="EMBL/GenBank/DDBJ databases">
        <authorList>
            <person name="Gilroy R."/>
        </authorList>
    </citation>
    <scope>NUCLEOTIDE SEQUENCE</scope>
    <source>
        <strain evidence="6">9366</strain>
    </source>
</reference>
<evidence type="ECO:0000256" key="1">
    <source>
        <dbReference type="ARBA" id="ARBA00022898"/>
    </source>
</evidence>
<dbReference type="SUPFAM" id="SSF51419">
    <property type="entry name" value="PLP-binding barrel"/>
    <property type="match status" value="1"/>
</dbReference>
<dbReference type="Pfam" id="PF01168">
    <property type="entry name" value="Ala_racemase_N"/>
    <property type="match status" value="1"/>
</dbReference>
<gene>
    <name evidence="6" type="ORF">IAB07_00420</name>
</gene>
<feature type="modified residue" description="N6-(pyridoxal phosphate)lysine" evidence="2 3">
    <location>
        <position position="39"/>
    </location>
</feature>
<comment type="similarity">
    <text evidence="2 4">Belongs to the pyridoxal phosphate-binding protein YggS/PROSC family.</text>
</comment>
<evidence type="ECO:0000313" key="7">
    <source>
        <dbReference type="Proteomes" id="UP000824145"/>
    </source>
</evidence>
<dbReference type="HAMAP" id="MF_02087">
    <property type="entry name" value="PLP_homeostasis"/>
    <property type="match status" value="1"/>
</dbReference>